<dbReference type="Proteomes" id="UP000266841">
    <property type="component" value="Unassembled WGS sequence"/>
</dbReference>
<proteinExistence type="predicted"/>
<reference evidence="1 2" key="1">
    <citation type="journal article" date="2012" name="Genome Biol.">
        <title>Genome and low-iron response of an oceanic diatom adapted to chronic iron limitation.</title>
        <authorList>
            <person name="Lommer M."/>
            <person name="Specht M."/>
            <person name="Roy A.S."/>
            <person name="Kraemer L."/>
            <person name="Andreson R."/>
            <person name="Gutowska M.A."/>
            <person name="Wolf J."/>
            <person name="Bergner S.V."/>
            <person name="Schilhabel M.B."/>
            <person name="Klostermeier U.C."/>
            <person name="Beiko R.G."/>
            <person name="Rosenstiel P."/>
            <person name="Hippler M."/>
            <person name="Laroche J."/>
        </authorList>
    </citation>
    <scope>NUCLEOTIDE SEQUENCE [LARGE SCALE GENOMIC DNA]</scope>
    <source>
        <strain evidence="1 2">CCMP1005</strain>
    </source>
</reference>
<dbReference type="EMBL" id="AGNL01048224">
    <property type="protein sequence ID" value="EJK45819.1"/>
    <property type="molecule type" value="Genomic_DNA"/>
</dbReference>
<organism evidence="1 2">
    <name type="scientific">Thalassiosira oceanica</name>
    <name type="common">Marine diatom</name>
    <dbReference type="NCBI Taxonomy" id="159749"/>
    <lineage>
        <taxon>Eukaryota</taxon>
        <taxon>Sar</taxon>
        <taxon>Stramenopiles</taxon>
        <taxon>Ochrophyta</taxon>
        <taxon>Bacillariophyta</taxon>
        <taxon>Coscinodiscophyceae</taxon>
        <taxon>Thalassiosirophycidae</taxon>
        <taxon>Thalassiosirales</taxon>
        <taxon>Thalassiosiraceae</taxon>
        <taxon>Thalassiosira</taxon>
    </lineage>
</organism>
<sequence>MIRLGTAKCLRALALFLLALYIFNTVQIARLDKALEGGTPVQPGHSESRCALSALARYYASASLVWLGVIAGKRKGSERTRGMIVLCFTLLQCLSRDEPSGQQLTASRDISTFGGSYSPRPFGSERISFRLHDPDRVPIPDKFSGVVGYRCRDKADLPSPLSTRTVLNFTTTITSNVKIVFVGDSISEQFAQALDASLLGPGFESTRLARTYRNGRENENVHTCFSVSAPVRGGGVFAFWRIATLMSASTRRAEFKCQHQWTTWNEGQAKRLIEHQYTEPDSRSVQNQLNYTVHNFDCIVMRIPHGWLKLPEITRERIVEAIDLASSHLGAETVIIPTLQFNNNVLSQSDWKALARINHMLRGIARDPPKMGKVKRILIQEFGNFTSQVIYANAKSLGMIEELPDFSKKDWQLKDSDFLFKRLSAESFWAPSITMVCADKTFETTNDKGQTVDDCIRSKISRDGIHCSTRCVEYLGPRYSASVACLLGCVYNTGEKSPGQKSLRQCEKACNDQFMSISPVDERWINEMRLYSRSIVDRSAPIPES</sequence>
<protein>
    <submittedName>
        <fullName evidence="1">Uncharacterized protein</fullName>
    </submittedName>
</protein>
<dbReference type="OrthoDB" id="46372at2759"/>
<accession>K0R370</accession>
<dbReference type="AlphaFoldDB" id="K0R370"/>
<evidence type="ECO:0000313" key="1">
    <source>
        <dbReference type="EMBL" id="EJK45819.1"/>
    </source>
</evidence>
<dbReference type="OMA" id="ERWINEM"/>
<evidence type="ECO:0000313" key="2">
    <source>
        <dbReference type="Proteomes" id="UP000266841"/>
    </source>
</evidence>
<comment type="caution">
    <text evidence="1">The sequence shown here is derived from an EMBL/GenBank/DDBJ whole genome shotgun (WGS) entry which is preliminary data.</text>
</comment>
<keyword evidence="2" id="KW-1185">Reference proteome</keyword>
<name>K0R370_THAOC</name>
<gene>
    <name evidence="1" type="ORF">THAOC_35547</name>
</gene>